<comment type="caution">
    <text evidence="3">The sequence shown here is derived from an EMBL/GenBank/DDBJ whole genome shotgun (WGS) entry which is preliminary data.</text>
</comment>
<proteinExistence type="predicted"/>
<dbReference type="InterPro" id="IPR000719">
    <property type="entry name" value="Prot_kinase_dom"/>
</dbReference>
<dbReference type="EMBL" id="CM035412">
    <property type="protein sequence ID" value="KAH7434076.1"/>
    <property type="molecule type" value="Genomic_DNA"/>
</dbReference>
<dbReference type="Proteomes" id="UP000825935">
    <property type="component" value="Chromosome 7"/>
</dbReference>
<dbReference type="OMA" id="RRHCINV"/>
<evidence type="ECO:0000256" key="1">
    <source>
        <dbReference type="SAM" id="MobiDB-lite"/>
    </source>
</evidence>
<evidence type="ECO:0000259" key="2">
    <source>
        <dbReference type="PROSITE" id="PS50011"/>
    </source>
</evidence>
<dbReference type="SUPFAM" id="SSF56112">
    <property type="entry name" value="Protein kinase-like (PK-like)"/>
    <property type="match status" value="1"/>
</dbReference>
<accession>A0A8T2UJP5</accession>
<evidence type="ECO:0000313" key="4">
    <source>
        <dbReference type="Proteomes" id="UP000825935"/>
    </source>
</evidence>
<evidence type="ECO:0000313" key="3">
    <source>
        <dbReference type="EMBL" id="KAH7434076.1"/>
    </source>
</evidence>
<gene>
    <name evidence="3" type="ORF">KP509_07G100100</name>
</gene>
<sequence length="272" mass="30658">MEFLYKVTPLSFIKHKNLLSPMGFCADSDHPMFIYEYLQIESLYGWLHTGKKELLDWRTRLHILQQIAQGMEYLHSCSPSIIHGQLTSTSVYLGDGDAYVVKVADFGIHELSQNADRSPGYLDPEYAVTRRLTEKSDVYSFGVLILEIVSGRIPLGSSTEKDSFNIVEWVRGLHDEGNDEHIPDTCLHGVCNVTMVSRIINLALQATEEDANERPTMSKILNELREVNKTETGHHVVFAEPDNPYNSTDSDAPSSSSAMLSEWCEKDLCINT</sequence>
<dbReference type="PANTHER" id="PTHR48006">
    <property type="entry name" value="LEUCINE-RICH REPEAT-CONTAINING PROTEIN DDB_G0281931-RELATED"/>
    <property type="match status" value="1"/>
</dbReference>
<dbReference type="Gene3D" id="1.10.510.10">
    <property type="entry name" value="Transferase(Phosphotransferase) domain 1"/>
    <property type="match status" value="1"/>
</dbReference>
<reference evidence="3" key="1">
    <citation type="submission" date="2021-08" db="EMBL/GenBank/DDBJ databases">
        <title>WGS assembly of Ceratopteris richardii.</title>
        <authorList>
            <person name="Marchant D.B."/>
            <person name="Chen G."/>
            <person name="Jenkins J."/>
            <person name="Shu S."/>
            <person name="Leebens-Mack J."/>
            <person name="Grimwood J."/>
            <person name="Schmutz J."/>
            <person name="Soltis P."/>
            <person name="Soltis D."/>
            <person name="Chen Z.-H."/>
        </authorList>
    </citation>
    <scope>NUCLEOTIDE SEQUENCE</scope>
    <source>
        <strain evidence="3">Whitten #5841</strain>
        <tissue evidence="3">Leaf</tissue>
    </source>
</reference>
<dbReference type="PROSITE" id="PS50011">
    <property type="entry name" value="PROTEIN_KINASE_DOM"/>
    <property type="match status" value="1"/>
</dbReference>
<dbReference type="InterPro" id="IPR051824">
    <property type="entry name" value="LRR_Rcpt-Like_S/T_Kinase"/>
</dbReference>
<dbReference type="InterPro" id="IPR001245">
    <property type="entry name" value="Ser-Thr/Tyr_kinase_cat_dom"/>
</dbReference>
<feature type="domain" description="Protein kinase" evidence="2">
    <location>
        <begin position="1"/>
        <end position="238"/>
    </location>
</feature>
<dbReference type="GO" id="GO:0005524">
    <property type="term" value="F:ATP binding"/>
    <property type="evidence" value="ECO:0007669"/>
    <property type="project" value="InterPro"/>
</dbReference>
<feature type="compositionally biased region" description="Low complexity" evidence="1">
    <location>
        <begin position="247"/>
        <end position="258"/>
    </location>
</feature>
<protein>
    <recommendedName>
        <fullName evidence="2">Protein kinase domain-containing protein</fullName>
    </recommendedName>
</protein>
<dbReference type="OrthoDB" id="4062651at2759"/>
<dbReference type="InterPro" id="IPR011009">
    <property type="entry name" value="Kinase-like_dom_sf"/>
</dbReference>
<dbReference type="EMBL" id="CM035412">
    <property type="protein sequence ID" value="KAH7434075.1"/>
    <property type="molecule type" value="Genomic_DNA"/>
</dbReference>
<dbReference type="Pfam" id="PF07714">
    <property type="entry name" value="PK_Tyr_Ser-Thr"/>
    <property type="match status" value="1"/>
</dbReference>
<organism evidence="3 4">
    <name type="scientific">Ceratopteris richardii</name>
    <name type="common">Triangle waterfern</name>
    <dbReference type="NCBI Taxonomy" id="49495"/>
    <lineage>
        <taxon>Eukaryota</taxon>
        <taxon>Viridiplantae</taxon>
        <taxon>Streptophyta</taxon>
        <taxon>Embryophyta</taxon>
        <taxon>Tracheophyta</taxon>
        <taxon>Polypodiopsida</taxon>
        <taxon>Polypodiidae</taxon>
        <taxon>Polypodiales</taxon>
        <taxon>Pteridineae</taxon>
        <taxon>Pteridaceae</taxon>
        <taxon>Parkerioideae</taxon>
        <taxon>Ceratopteris</taxon>
    </lineage>
</organism>
<dbReference type="AlphaFoldDB" id="A0A8T2UJP5"/>
<feature type="region of interest" description="Disordered" evidence="1">
    <location>
        <begin position="239"/>
        <end position="258"/>
    </location>
</feature>
<dbReference type="GO" id="GO:0004672">
    <property type="term" value="F:protein kinase activity"/>
    <property type="evidence" value="ECO:0007669"/>
    <property type="project" value="InterPro"/>
</dbReference>
<dbReference type="PANTHER" id="PTHR48006:SF92">
    <property type="entry name" value="LRR RECEPTOR-LIKE SERINE_THREONINE-PROTEIN KINASE GSO1"/>
    <property type="match status" value="1"/>
</dbReference>
<dbReference type="PIRSF" id="PIRSF000654">
    <property type="entry name" value="Integrin-linked_kinase"/>
    <property type="match status" value="1"/>
</dbReference>
<keyword evidence="4" id="KW-1185">Reference proteome</keyword>
<dbReference type="Gene3D" id="3.30.200.20">
    <property type="entry name" value="Phosphorylase Kinase, domain 1"/>
    <property type="match status" value="1"/>
</dbReference>
<name>A0A8T2UJP5_CERRI</name>